<dbReference type="Pfam" id="PF13683">
    <property type="entry name" value="rve_3"/>
    <property type="match status" value="1"/>
</dbReference>
<dbReference type="EMBL" id="CP036276">
    <property type="protein sequence ID" value="QDU44538.1"/>
    <property type="molecule type" value="Genomic_DNA"/>
</dbReference>
<sequence>MGRVFQPLLFLLARCTRNELIRQVEWLKAENEMLRKRVGKKRIFLEPEEKARLMKLGQGIGSDLKHLITIVSYNTFLSWLRKERGGHKPKKMGRPRTAESIRKLIVKIGSETGWGYTRIMGELKKLGLKPPSRNTVKRIMKSHDLDPGPNRGPDSWHEFLKRHAETLYQCDFFSKRVWTKFGPRQYFVLVFLHIGSRKVFVTKCTRKPTTEWMNEQAQRFVEHVKSTGQEATLILRDRDSLYRQDFDKVLRDAGIKVKKNSVRAPNLQAHIERFIQSLQQEALDYFIACGPKHFDYLISEYIEHYHTERPHQAIGNFLLTGDWPGPKDDPPDTILIECRTRLGGLLRHYERRAA</sequence>
<keyword evidence="3" id="KW-1185">Reference proteome</keyword>
<evidence type="ECO:0000313" key="3">
    <source>
        <dbReference type="Proteomes" id="UP000319383"/>
    </source>
</evidence>
<evidence type="ECO:0000313" key="2">
    <source>
        <dbReference type="EMBL" id="QDU44538.1"/>
    </source>
</evidence>
<dbReference type="SUPFAM" id="SSF53098">
    <property type="entry name" value="Ribonuclease H-like"/>
    <property type="match status" value="1"/>
</dbReference>
<dbReference type="RefSeq" id="WP_145376882.1">
    <property type="nucleotide sequence ID" value="NZ_CP036276.1"/>
</dbReference>
<name>A0A517ZPY0_9PLAN</name>
<reference evidence="2 3" key="1">
    <citation type="submission" date="2019-02" db="EMBL/GenBank/DDBJ databases">
        <title>Deep-cultivation of Planctomycetes and their phenomic and genomic characterization uncovers novel biology.</title>
        <authorList>
            <person name="Wiegand S."/>
            <person name="Jogler M."/>
            <person name="Boedeker C."/>
            <person name="Pinto D."/>
            <person name="Vollmers J."/>
            <person name="Rivas-Marin E."/>
            <person name="Kohn T."/>
            <person name="Peeters S.H."/>
            <person name="Heuer A."/>
            <person name="Rast P."/>
            <person name="Oberbeckmann S."/>
            <person name="Bunk B."/>
            <person name="Jeske O."/>
            <person name="Meyerdierks A."/>
            <person name="Storesund J.E."/>
            <person name="Kallscheuer N."/>
            <person name="Luecker S."/>
            <person name="Lage O.M."/>
            <person name="Pohl T."/>
            <person name="Merkel B.J."/>
            <person name="Hornburger P."/>
            <person name="Mueller R.-W."/>
            <person name="Bruemmer F."/>
            <person name="Labrenz M."/>
            <person name="Spormann A.M."/>
            <person name="Op den Camp H."/>
            <person name="Overmann J."/>
            <person name="Amann R."/>
            <person name="Jetten M.S.M."/>
            <person name="Mascher T."/>
            <person name="Medema M.H."/>
            <person name="Devos D.P."/>
            <person name="Kaster A.-K."/>
            <person name="Ovreas L."/>
            <person name="Rohde M."/>
            <person name="Galperin M.Y."/>
            <person name="Jogler C."/>
        </authorList>
    </citation>
    <scope>NUCLEOTIDE SEQUENCE [LARGE SCALE GENOMIC DNA]</scope>
    <source>
        <strain evidence="2 3">Mal52</strain>
    </source>
</reference>
<accession>A0A517ZPY0</accession>
<dbReference type="Proteomes" id="UP000319383">
    <property type="component" value="Chromosome"/>
</dbReference>
<gene>
    <name evidence="2" type="ORF">Mal52_30210</name>
</gene>
<dbReference type="PROSITE" id="PS50994">
    <property type="entry name" value="INTEGRASE"/>
    <property type="match status" value="1"/>
</dbReference>
<dbReference type="InterPro" id="IPR001584">
    <property type="entry name" value="Integrase_cat-core"/>
</dbReference>
<feature type="domain" description="Integrase catalytic" evidence="1">
    <location>
        <begin position="149"/>
        <end position="315"/>
    </location>
</feature>
<dbReference type="KEGG" id="sdyn:Mal52_30210"/>
<proteinExistence type="predicted"/>
<dbReference type="GO" id="GO:0015074">
    <property type="term" value="P:DNA integration"/>
    <property type="evidence" value="ECO:0007669"/>
    <property type="project" value="InterPro"/>
</dbReference>
<dbReference type="Gene3D" id="3.30.420.10">
    <property type="entry name" value="Ribonuclease H-like superfamily/Ribonuclease H"/>
    <property type="match status" value="1"/>
</dbReference>
<dbReference type="GO" id="GO:0003676">
    <property type="term" value="F:nucleic acid binding"/>
    <property type="evidence" value="ECO:0007669"/>
    <property type="project" value="InterPro"/>
</dbReference>
<dbReference type="InterPro" id="IPR012337">
    <property type="entry name" value="RNaseH-like_sf"/>
</dbReference>
<dbReference type="InterPro" id="IPR036397">
    <property type="entry name" value="RNaseH_sf"/>
</dbReference>
<dbReference type="AlphaFoldDB" id="A0A517ZPY0"/>
<protein>
    <submittedName>
        <fullName evidence="2">Integrase core domain protein</fullName>
    </submittedName>
</protein>
<evidence type="ECO:0000259" key="1">
    <source>
        <dbReference type="PROSITE" id="PS50994"/>
    </source>
</evidence>
<organism evidence="2 3">
    <name type="scientific">Symmachiella dynata</name>
    <dbReference type="NCBI Taxonomy" id="2527995"/>
    <lineage>
        <taxon>Bacteria</taxon>
        <taxon>Pseudomonadati</taxon>
        <taxon>Planctomycetota</taxon>
        <taxon>Planctomycetia</taxon>
        <taxon>Planctomycetales</taxon>
        <taxon>Planctomycetaceae</taxon>
        <taxon>Symmachiella</taxon>
    </lineage>
</organism>